<protein>
    <submittedName>
        <fullName evidence="7">ABC transporter ATP-binding protein</fullName>
    </submittedName>
</protein>
<evidence type="ECO:0000256" key="4">
    <source>
        <dbReference type="ARBA" id="ARBA00022840"/>
    </source>
</evidence>
<evidence type="ECO:0000256" key="5">
    <source>
        <dbReference type="SAM" id="MobiDB-lite"/>
    </source>
</evidence>
<feature type="domain" description="ABC transporter" evidence="6">
    <location>
        <begin position="2"/>
        <end position="237"/>
    </location>
</feature>
<feature type="region of interest" description="Disordered" evidence="5">
    <location>
        <begin position="369"/>
        <end position="439"/>
    </location>
</feature>
<accession>A0ABZ3FKG9</accession>
<evidence type="ECO:0000313" key="7">
    <source>
        <dbReference type="EMBL" id="XAN05892.1"/>
    </source>
</evidence>
<dbReference type="RefSeq" id="WP_425307326.1">
    <property type="nucleotide sequence ID" value="NZ_CP154795.1"/>
</dbReference>
<proteinExistence type="inferred from homology"/>
<feature type="compositionally biased region" description="Basic and acidic residues" evidence="5">
    <location>
        <begin position="412"/>
        <end position="421"/>
    </location>
</feature>
<dbReference type="InterPro" id="IPR003439">
    <property type="entry name" value="ABC_transporter-like_ATP-bd"/>
</dbReference>
<evidence type="ECO:0000256" key="1">
    <source>
        <dbReference type="ARBA" id="ARBA00005417"/>
    </source>
</evidence>
<dbReference type="Gene3D" id="3.40.50.300">
    <property type="entry name" value="P-loop containing nucleotide triphosphate hydrolases"/>
    <property type="match status" value="1"/>
</dbReference>
<keyword evidence="3" id="KW-0547">Nucleotide-binding</keyword>
<dbReference type="Pfam" id="PF00005">
    <property type="entry name" value="ABC_tran"/>
    <property type="match status" value="1"/>
</dbReference>
<dbReference type="SUPFAM" id="SSF52540">
    <property type="entry name" value="P-loop containing nucleoside triphosphate hydrolases"/>
    <property type="match status" value="1"/>
</dbReference>
<sequence>MLQFESVAKTYPDGTKAVTDLDLVIPSDGITVLVGPSGCGKTTILRMINRMIEPTAGRILWDDKPIKSMRKTTLRRQMGYVIQNGGLFPHRTVLENIGTVPSLLGWDDNKTLLRSRELLEQVGLEPKLGNRFPAQLSGGQQQRVGVARALAADPDLLLMDEPFSAIDPVVRADLQALVKRLQRELNKTIVMITHDMDEAITMGHRIAVLRPGGILAQYGPPEAILDDPADDFVSKFVGKDRGYRSLGFAEVPRPELAGVRTVRNAEQAHTASSDRDQPVLVVSAEGEPEGWADPDRPGRVLVLGETFTHPGAPLRDMVEAALTSPVGRAVAVNSTGRYVGTLSAADVMDQVRTYRMTVADQQLSRRIAAEQEPDPEPVERSGAPAVAPGEERTPEEPAPDVEPGSDPEATPETERAEERTPAEPAPDAEAALRKPTAEQ</sequence>
<dbReference type="InterPro" id="IPR017871">
    <property type="entry name" value="ABC_transporter-like_CS"/>
</dbReference>
<dbReference type="InterPro" id="IPR003593">
    <property type="entry name" value="AAA+_ATPase"/>
</dbReference>
<dbReference type="PROSITE" id="PS00211">
    <property type="entry name" value="ABC_TRANSPORTER_1"/>
    <property type="match status" value="1"/>
</dbReference>
<dbReference type="PANTHER" id="PTHR43117:SF4">
    <property type="entry name" value="OSMOPROTECTANT IMPORT ATP-BINDING PROTEIN OSMV"/>
    <property type="match status" value="1"/>
</dbReference>
<dbReference type="EMBL" id="CP154795">
    <property type="protein sequence ID" value="XAN05892.1"/>
    <property type="molecule type" value="Genomic_DNA"/>
</dbReference>
<gene>
    <name evidence="7" type="ORF">AADG42_00735</name>
</gene>
<name>A0ABZ3FKG9_9ACTN</name>
<organism evidence="7 8">
    <name type="scientific">Ammonicoccus fulvus</name>
    <dbReference type="NCBI Taxonomy" id="3138240"/>
    <lineage>
        <taxon>Bacteria</taxon>
        <taxon>Bacillati</taxon>
        <taxon>Actinomycetota</taxon>
        <taxon>Actinomycetes</taxon>
        <taxon>Propionibacteriales</taxon>
        <taxon>Propionibacteriaceae</taxon>
        <taxon>Ammonicoccus</taxon>
    </lineage>
</organism>
<reference evidence="7 8" key="1">
    <citation type="submission" date="2024-04" db="EMBL/GenBank/DDBJ databases">
        <title>Isolation of an actinomycete strain from pig manure.</title>
        <authorList>
            <person name="Gong T."/>
            <person name="Yu Z."/>
            <person name="An M."/>
            <person name="Wei C."/>
            <person name="Yang W."/>
            <person name="Liu L."/>
        </authorList>
    </citation>
    <scope>NUCLEOTIDE SEQUENCE [LARGE SCALE GENOMIC DNA]</scope>
    <source>
        <strain evidence="7 8">ZF39</strain>
    </source>
</reference>
<feature type="compositionally biased region" description="Basic and acidic residues" evidence="5">
    <location>
        <begin position="430"/>
        <end position="439"/>
    </location>
</feature>
<dbReference type="PROSITE" id="PS50893">
    <property type="entry name" value="ABC_TRANSPORTER_2"/>
    <property type="match status" value="1"/>
</dbReference>
<keyword evidence="4 7" id="KW-0067">ATP-binding</keyword>
<comment type="similarity">
    <text evidence="1">Belongs to the ABC transporter superfamily.</text>
</comment>
<keyword evidence="2" id="KW-0813">Transport</keyword>
<keyword evidence="8" id="KW-1185">Reference proteome</keyword>
<evidence type="ECO:0000313" key="8">
    <source>
        <dbReference type="Proteomes" id="UP001442841"/>
    </source>
</evidence>
<dbReference type="PANTHER" id="PTHR43117">
    <property type="entry name" value="OSMOPROTECTANT IMPORT ATP-BINDING PROTEIN OSMV"/>
    <property type="match status" value="1"/>
</dbReference>
<evidence type="ECO:0000256" key="3">
    <source>
        <dbReference type="ARBA" id="ARBA00022741"/>
    </source>
</evidence>
<evidence type="ECO:0000259" key="6">
    <source>
        <dbReference type="PROSITE" id="PS50893"/>
    </source>
</evidence>
<evidence type="ECO:0000256" key="2">
    <source>
        <dbReference type="ARBA" id="ARBA00022448"/>
    </source>
</evidence>
<dbReference type="Proteomes" id="UP001442841">
    <property type="component" value="Chromosome"/>
</dbReference>
<feature type="compositionally biased region" description="Acidic residues" evidence="5">
    <location>
        <begin position="397"/>
        <end position="411"/>
    </location>
</feature>
<dbReference type="GO" id="GO:0005524">
    <property type="term" value="F:ATP binding"/>
    <property type="evidence" value="ECO:0007669"/>
    <property type="project" value="UniProtKB-KW"/>
</dbReference>
<dbReference type="SMART" id="SM00382">
    <property type="entry name" value="AAA"/>
    <property type="match status" value="1"/>
</dbReference>
<dbReference type="InterPro" id="IPR027417">
    <property type="entry name" value="P-loop_NTPase"/>
</dbReference>